<organism evidence="1 2">
    <name type="scientific">Paenibacillus popilliae ATCC 14706</name>
    <dbReference type="NCBI Taxonomy" id="1212764"/>
    <lineage>
        <taxon>Bacteria</taxon>
        <taxon>Bacillati</taxon>
        <taxon>Bacillota</taxon>
        <taxon>Bacilli</taxon>
        <taxon>Bacillales</taxon>
        <taxon>Paenibacillaceae</taxon>
        <taxon>Paenibacillus</taxon>
    </lineage>
</organism>
<dbReference type="EMBL" id="BALG01000390">
    <property type="protein sequence ID" value="GAC44238.1"/>
    <property type="molecule type" value="Genomic_DNA"/>
</dbReference>
<keyword evidence="2" id="KW-1185">Reference proteome</keyword>
<proteinExistence type="predicted"/>
<accession>M9M8G6</accession>
<dbReference type="OrthoDB" id="2665939at2"/>
<protein>
    <submittedName>
        <fullName evidence="1">Predicted pyridoxal phosphate-dependent enzyme</fullName>
    </submittedName>
</protein>
<name>M9M8G6_PAEPP</name>
<evidence type="ECO:0000313" key="2">
    <source>
        <dbReference type="Proteomes" id="UP000029453"/>
    </source>
</evidence>
<sequence length="91" mass="10343">MRTPKTVAINSSLEIVKMEDCHFRTLSMLGYYKVSGYAFRHPELGYVSYDGEIPFIPCGGKRTLQSILNDGGFITFDGMHWVHERKSPQNA</sequence>
<reference evidence="1 2" key="1">
    <citation type="submission" date="2012-10" db="EMBL/GenBank/DDBJ databases">
        <title>Draft Genome Sequence of Paenibacillus popilliae ATCC 14706T.</title>
        <authorList>
            <person name="Iiyama K."/>
            <person name="Mori K."/>
            <person name="Mon H."/>
            <person name="Chieda Y."/>
            <person name="Lee J.M."/>
            <person name="Kusakabe T."/>
            <person name="Tashiro K."/>
            <person name="Asano S."/>
            <person name="Yasunaga-Aoki C."/>
            <person name="Shimizu S."/>
        </authorList>
    </citation>
    <scope>NUCLEOTIDE SEQUENCE [LARGE SCALE GENOMIC DNA]</scope>
    <source>
        <strain evidence="1 2">ATCC 14706</strain>
    </source>
</reference>
<dbReference type="Proteomes" id="UP000029453">
    <property type="component" value="Unassembled WGS sequence"/>
</dbReference>
<dbReference type="RefSeq" id="WP_006288033.1">
    <property type="nucleotide sequence ID" value="NZ_BALG01000390.1"/>
</dbReference>
<comment type="caution">
    <text evidence="1">The sequence shown here is derived from an EMBL/GenBank/DDBJ whole genome shotgun (WGS) entry which is preliminary data.</text>
</comment>
<dbReference type="AlphaFoldDB" id="M9M8G6"/>
<evidence type="ECO:0000313" key="1">
    <source>
        <dbReference type="EMBL" id="GAC44238.1"/>
    </source>
</evidence>
<gene>
    <name evidence="1" type="ORF">PPOP_3641</name>
</gene>